<organism evidence="3 4">
    <name type="scientific">Serendipita vermifera MAFF 305830</name>
    <dbReference type="NCBI Taxonomy" id="933852"/>
    <lineage>
        <taxon>Eukaryota</taxon>
        <taxon>Fungi</taxon>
        <taxon>Dikarya</taxon>
        <taxon>Basidiomycota</taxon>
        <taxon>Agaricomycotina</taxon>
        <taxon>Agaricomycetes</taxon>
        <taxon>Sebacinales</taxon>
        <taxon>Serendipitaceae</taxon>
        <taxon>Serendipita</taxon>
    </lineage>
</organism>
<dbReference type="PROSITE" id="PS00028">
    <property type="entry name" value="ZINC_FINGER_C2H2_1"/>
    <property type="match status" value="1"/>
</dbReference>
<name>A0A0C3BDL6_SERVB</name>
<accession>A0A0C3BDL6</accession>
<dbReference type="Proteomes" id="UP000054097">
    <property type="component" value="Unassembled WGS sequence"/>
</dbReference>
<evidence type="ECO:0000313" key="4">
    <source>
        <dbReference type="Proteomes" id="UP000054097"/>
    </source>
</evidence>
<evidence type="ECO:0000256" key="1">
    <source>
        <dbReference type="SAM" id="MobiDB-lite"/>
    </source>
</evidence>
<feature type="region of interest" description="Disordered" evidence="1">
    <location>
        <begin position="460"/>
        <end position="565"/>
    </location>
</feature>
<feature type="region of interest" description="Disordered" evidence="1">
    <location>
        <begin position="58"/>
        <end position="90"/>
    </location>
</feature>
<sequence>MVTDKDADKISYSYVQENGYSCVSTTCQSKVDTHLEQREYTYRSSSYYPYVGQNSPGYYPSNQPYAREPGTSNAGLSTTGTNGTSSNVEPSQAYSYYAPAHRPMPYHYHPYVLTEPTEVQSLRYQEYQQPTPAFQMHWMPVEPAGGPARIPTAPPCQDQLAEKSIYHDVHLPLNAKQFPNVPFHDCIDAGKEGGKMPGAVGAEFRNDPKVGTRPIYTGHYIYESRRGESEPHYARDAPDMASNSHHIYKVGFESTGKRFDLPVERNCSSRLPTGEDHPHIRLPYGPAPLLENGAPGLYNVHGSLPMTSHPNHTREAYFDESTDKQLNLPAEQTRSLGLPMRKERPYTQPLYGPIPPVQGGLELHDVHDPPPMPPHPNCAHDAHFDESTSKQLHLPVEQIHPLSLLGDDCHPSAQTSCGLISLQGGEVEPHGTQDEPQIAPHPLYGDEVYREPTERQLRLPVETDKSHSSEQPPSPTPQLKLVGGTVRVRVRNRSNPITPSRKHKGAQQGTSSASERKARKGVHSTISRRERSGPINYRLSLGDSQPNNKHSLADGHAMRAGSNHQAVDAISQSTDGHHPNESYTYSNYSNSGFSSPVPYSSNNAVDCANQPAHADPCHGLKSPSVSRVRDHLPYPLDTCFNQSRPGDKWQLVLDKILSELRISFDMMDRYNDAELEEVLMTLCEQILYSIERGGSKGGVTSITCLISDCAKQFGKHNVARNFAHHLMKEHWQLNSFICSDAGCASTFAWPDDRSRHEKDQHNFVYESQS</sequence>
<dbReference type="AlphaFoldDB" id="A0A0C3BDL6"/>
<gene>
    <name evidence="3" type="ORF">M408DRAFT_295217</name>
</gene>
<feature type="domain" description="C2H2-type" evidence="2">
    <location>
        <begin position="738"/>
        <end position="761"/>
    </location>
</feature>
<feature type="compositionally biased region" description="Low complexity" evidence="1">
    <location>
        <begin position="70"/>
        <end position="87"/>
    </location>
</feature>
<dbReference type="InterPro" id="IPR013087">
    <property type="entry name" value="Znf_C2H2_type"/>
</dbReference>
<protein>
    <recommendedName>
        <fullName evidence="2">C2H2-type domain-containing protein</fullName>
    </recommendedName>
</protein>
<dbReference type="HOGENOM" id="CLU_404473_0_0_1"/>
<feature type="region of interest" description="Disordered" evidence="1">
    <location>
        <begin position="423"/>
        <end position="443"/>
    </location>
</feature>
<reference evidence="4" key="2">
    <citation type="submission" date="2015-01" db="EMBL/GenBank/DDBJ databases">
        <title>Evolutionary Origins and Diversification of the Mycorrhizal Mutualists.</title>
        <authorList>
            <consortium name="DOE Joint Genome Institute"/>
            <consortium name="Mycorrhizal Genomics Consortium"/>
            <person name="Kohler A."/>
            <person name="Kuo A."/>
            <person name="Nagy L.G."/>
            <person name="Floudas D."/>
            <person name="Copeland A."/>
            <person name="Barry K.W."/>
            <person name="Cichocki N."/>
            <person name="Veneault-Fourrey C."/>
            <person name="LaButti K."/>
            <person name="Lindquist E.A."/>
            <person name="Lipzen A."/>
            <person name="Lundell T."/>
            <person name="Morin E."/>
            <person name="Murat C."/>
            <person name="Riley R."/>
            <person name="Ohm R."/>
            <person name="Sun H."/>
            <person name="Tunlid A."/>
            <person name="Henrissat B."/>
            <person name="Grigoriev I.V."/>
            <person name="Hibbett D.S."/>
            <person name="Martin F."/>
        </authorList>
    </citation>
    <scope>NUCLEOTIDE SEQUENCE [LARGE SCALE GENOMIC DNA]</scope>
    <source>
        <strain evidence="4">MAFF 305830</strain>
    </source>
</reference>
<reference evidence="3 4" key="1">
    <citation type="submission" date="2014-04" db="EMBL/GenBank/DDBJ databases">
        <authorList>
            <consortium name="DOE Joint Genome Institute"/>
            <person name="Kuo A."/>
            <person name="Zuccaro A."/>
            <person name="Kohler A."/>
            <person name="Nagy L.G."/>
            <person name="Floudas D."/>
            <person name="Copeland A."/>
            <person name="Barry K.W."/>
            <person name="Cichocki N."/>
            <person name="Veneault-Fourrey C."/>
            <person name="LaButti K."/>
            <person name="Lindquist E.A."/>
            <person name="Lipzen A."/>
            <person name="Lundell T."/>
            <person name="Morin E."/>
            <person name="Murat C."/>
            <person name="Sun H."/>
            <person name="Tunlid A."/>
            <person name="Henrissat B."/>
            <person name="Grigoriev I.V."/>
            <person name="Hibbett D.S."/>
            <person name="Martin F."/>
            <person name="Nordberg H.P."/>
            <person name="Cantor M.N."/>
            <person name="Hua S.X."/>
        </authorList>
    </citation>
    <scope>NUCLEOTIDE SEQUENCE [LARGE SCALE GENOMIC DNA]</scope>
    <source>
        <strain evidence="3 4">MAFF 305830</strain>
    </source>
</reference>
<proteinExistence type="predicted"/>
<evidence type="ECO:0000313" key="3">
    <source>
        <dbReference type="EMBL" id="KIM30209.1"/>
    </source>
</evidence>
<evidence type="ECO:0000259" key="2">
    <source>
        <dbReference type="PROSITE" id="PS00028"/>
    </source>
</evidence>
<dbReference type="EMBL" id="KN824285">
    <property type="protein sequence ID" value="KIM30209.1"/>
    <property type="molecule type" value="Genomic_DNA"/>
</dbReference>
<keyword evidence="4" id="KW-1185">Reference proteome</keyword>